<name>A0ABZ3GBS4_ACHDE</name>
<keyword evidence="2" id="KW-1185">Reference proteome</keyword>
<proteinExistence type="predicted"/>
<protein>
    <submittedName>
        <fullName evidence="1">Uncharacterized protein</fullName>
    </submittedName>
</protein>
<gene>
    <name evidence="1" type="ORF">AAIK43_08455</name>
</gene>
<evidence type="ECO:0000313" key="2">
    <source>
        <dbReference type="Proteomes" id="UP001446337"/>
    </source>
</evidence>
<sequence length="43" mass="4671">MPPQTAQAKKNGGPKGCRLFIAIGAAYGAMRERGRLRLDKLMP</sequence>
<organism evidence="1 2">
    <name type="scientific">Achromobacter denitrificans</name>
    <name type="common">Alcaligenes denitrificans</name>
    <dbReference type="NCBI Taxonomy" id="32002"/>
    <lineage>
        <taxon>Bacteria</taxon>
        <taxon>Pseudomonadati</taxon>
        <taxon>Pseudomonadota</taxon>
        <taxon>Betaproteobacteria</taxon>
        <taxon>Burkholderiales</taxon>
        <taxon>Alcaligenaceae</taxon>
        <taxon>Achromobacter</taxon>
    </lineage>
</organism>
<accession>A0ABZ3GBS4</accession>
<evidence type="ECO:0000313" key="1">
    <source>
        <dbReference type="EMBL" id="XAN18055.1"/>
    </source>
</evidence>
<dbReference type="Proteomes" id="UP001446337">
    <property type="component" value="Chromosome"/>
</dbReference>
<dbReference type="RefSeq" id="WP_269768715.1">
    <property type="nucleotide sequence ID" value="NZ_CP020917.1"/>
</dbReference>
<dbReference type="EMBL" id="CP154792">
    <property type="protein sequence ID" value="XAN18055.1"/>
    <property type="molecule type" value="Genomic_DNA"/>
</dbReference>
<reference evidence="1 2" key="1">
    <citation type="submission" date="2024-05" db="EMBL/GenBank/DDBJ databases">
        <title>Achromobacter denitrificans. BP1, complete genome.</title>
        <authorList>
            <person name="Zhang B."/>
        </authorList>
    </citation>
    <scope>NUCLEOTIDE SEQUENCE [LARGE SCALE GENOMIC DNA]</scope>
    <source>
        <strain evidence="1 2">BP1</strain>
    </source>
</reference>